<feature type="compositionally biased region" description="Low complexity" evidence="3">
    <location>
        <begin position="234"/>
        <end position="266"/>
    </location>
</feature>
<evidence type="ECO:0000256" key="3">
    <source>
        <dbReference type="SAM" id="MobiDB-lite"/>
    </source>
</evidence>
<protein>
    <submittedName>
        <fullName evidence="5">LNS2 (Lipin/Ned1/Smp2) domain-containing protein</fullName>
    </submittedName>
</protein>
<dbReference type="SUPFAM" id="SSF56784">
    <property type="entry name" value="HAD-like"/>
    <property type="match status" value="1"/>
</dbReference>
<comment type="similarity">
    <text evidence="2">Belongs to the lipin family.</text>
</comment>
<dbReference type="Pfam" id="PF04571">
    <property type="entry name" value="Lipin_N"/>
    <property type="match status" value="1"/>
</dbReference>
<organism evidence="5 6">
    <name type="scientific">Ditylenchus destructor</name>
    <dbReference type="NCBI Taxonomy" id="166010"/>
    <lineage>
        <taxon>Eukaryota</taxon>
        <taxon>Metazoa</taxon>
        <taxon>Ecdysozoa</taxon>
        <taxon>Nematoda</taxon>
        <taxon>Chromadorea</taxon>
        <taxon>Rhabditida</taxon>
        <taxon>Tylenchina</taxon>
        <taxon>Tylenchomorpha</taxon>
        <taxon>Sphaerularioidea</taxon>
        <taxon>Anguinidae</taxon>
        <taxon>Anguininae</taxon>
        <taxon>Ditylenchus</taxon>
    </lineage>
</organism>
<reference evidence="5" key="1">
    <citation type="submission" date="2022-01" db="EMBL/GenBank/DDBJ databases">
        <title>Genome Sequence Resource for Two Populations of Ditylenchus destructor, the Migratory Endoparasitic Phytonematode.</title>
        <authorList>
            <person name="Zhang H."/>
            <person name="Lin R."/>
            <person name="Xie B."/>
        </authorList>
    </citation>
    <scope>NUCLEOTIDE SEQUENCE</scope>
    <source>
        <strain evidence="5">BazhouSP</strain>
    </source>
</reference>
<dbReference type="EMBL" id="JAKKPZ010000003">
    <property type="protein sequence ID" value="KAI1723892.1"/>
    <property type="molecule type" value="Genomic_DNA"/>
</dbReference>
<comment type="caution">
    <text evidence="5">The sequence shown here is derived from an EMBL/GenBank/DDBJ whole genome shotgun (WGS) entry which is preliminary data.</text>
</comment>
<evidence type="ECO:0000313" key="5">
    <source>
        <dbReference type="EMBL" id="KAI1723892.1"/>
    </source>
</evidence>
<dbReference type="Proteomes" id="UP001201812">
    <property type="component" value="Unassembled WGS sequence"/>
</dbReference>
<proteinExistence type="inferred from homology"/>
<feature type="compositionally biased region" description="Basic residues" evidence="3">
    <location>
        <begin position="133"/>
        <end position="154"/>
    </location>
</feature>
<dbReference type="GO" id="GO:0005634">
    <property type="term" value="C:nucleus"/>
    <property type="evidence" value="ECO:0007669"/>
    <property type="project" value="TreeGrafter"/>
</dbReference>
<dbReference type="GO" id="GO:0019432">
    <property type="term" value="P:triglyceride biosynthetic process"/>
    <property type="evidence" value="ECO:0007669"/>
    <property type="project" value="TreeGrafter"/>
</dbReference>
<feature type="compositionally biased region" description="Polar residues" evidence="3">
    <location>
        <begin position="318"/>
        <end position="327"/>
    </location>
</feature>
<dbReference type="GO" id="GO:0008195">
    <property type="term" value="F:phosphatidate phosphatase activity"/>
    <property type="evidence" value="ECO:0007669"/>
    <property type="project" value="UniProtKB-EC"/>
</dbReference>
<evidence type="ECO:0000256" key="2">
    <source>
        <dbReference type="ARBA" id="ARBA00005476"/>
    </source>
</evidence>
<feature type="region of interest" description="Disordered" evidence="3">
    <location>
        <begin position="390"/>
        <end position="426"/>
    </location>
</feature>
<dbReference type="Pfam" id="PF08235">
    <property type="entry name" value="LNS2"/>
    <property type="match status" value="1"/>
</dbReference>
<comment type="catalytic activity">
    <reaction evidence="1">
        <text>a 1,2-diacyl-sn-glycero-3-phosphate + H2O = a 1,2-diacyl-sn-glycerol + phosphate</text>
        <dbReference type="Rhea" id="RHEA:27429"/>
        <dbReference type="ChEBI" id="CHEBI:15377"/>
        <dbReference type="ChEBI" id="CHEBI:17815"/>
        <dbReference type="ChEBI" id="CHEBI:43474"/>
        <dbReference type="ChEBI" id="CHEBI:58608"/>
        <dbReference type="EC" id="3.1.3.4"/>
    </reaction>
    <physiologicalReaction direction="left-to-right" evidence="1">
        <dbReference type="Rhea" id="RHEA:27430"/>
    </physiologicalReaction>
</comment>
<dbReference type="PANTHER" id="PTHR12181:SF12">
    <property type="entry name" value="PHOSPHATIDATE PHOSPHATASE"/>
    <property type="match status" value="1"/>
</dbReference>
<evidence type="ECO:0000256" key="1">
    <source>
        <dbReference type="ARBA" id="ARBA00001180"/>
    </source>
</evidence>
<dbReference type="InterPro" id="IPR026058">
    <property type="entry name" value="LIPIN"/>
</dbReference>
<accession>A0AAD4R8J7</accession>
<dbReference type="InterPro" id="IPR031315">
    <property type="entry name" value="LNS2/PITP"/>
</dbReference>
<dbReference type="InterPro" id="IPR013209">
    <property type="entry name" value="LNS2"/>
</dbReference>
<dbReference type="AlphaFoldDB" id="A0AAD4R8J7"/>
<dbReference type="GO" id="GO:0009062">
    <property type="term" value="P:fatty acid catabolic process"/>
    <property type="evidence" value="ECO:0007669"/>
    <property type="project" value="TreeGrafter"/>
</dbReference>
<dbReference type="GO" id="GO:0032869">
    <property type="term" value="P:cellular response to insulin stimulus"/>
    <property type="evidence" value="ECO:0007669"/>
    <property type="project" value="TreeGrafter"/>
</dbReference>
<dbReference type="SMART" id="SM00775">
    <property type="entry name" value="LNS2"/>
    <property type="match status" value="1"/>
</dbReference>
<dbReference type="GO" id="GO:0003713">
    <property type="term" value="F:transcription coactivator activity"/>
    <property type="evidence" value="ECO:0007669"/>
    <property type="project" value="TreeGrafter"/>
</dbReference>
<name>A0AAD4R8J7_9BILA</name>
<feature type="compositionally biased region" description="Low complexity" evidence="3">
    <location>
        <begin position="303"/>
        <end position="315"/>
    </location>
</feature>
<feature type="region of interest" description="Disordered" evidence="3">
    <location>
        <begin position="101"/>
        <end position="211"/>
    </location>
</feature>
<dbReference type="GO" id="GO:0045944">
    <property type="term" value="P:positive regulation of transcription by RNA polymerase II"/>
    <property type="evidence" value="ECO:0007669"/>
    <property type="project" value="TreeGrafter"/>
</dbReference>
<sequence>MDYVYNIVSNMKYFYSSMNPASLSGAIDVIVVEQPDGSLLSTPFHIRFGKYGVFNYDDKYVDIQINGEEIALKMKLGENGVAFFVEETQDGERVPRYLATSPLPDEADMNKPSPPPEEPHMDAQSQIISPRPICRRHSVNEGKKHRKRHRRPRQRAGAPKTKPPPGSSFSDSEVENLRKNPTSNVETEWKWGEIPESSKSKAEAKKLKDIEDSSKKRNAYIWSWFTWSKRDNQTASTSAEVPVTSTASTSTAPVQAKESTSSESSSAQPRKKSAEEKGLYLEDIGDDPSKMAKYFGKRSGTASVSSNVDSGNGVSLGASPNSPSAMSLNDEPIGNAPDKEDLTPTTEEISTALQKDHALEQEFLAGTDEHASTPRTLEGAAVESGNTAVDDANETGAETPVPSLELPAEKTLPPKRRYDSGNSAMSSASDLVLSDDELASIELVSAEYKRSLRLSSDQLKSLGLQYGSNEARFSITTKFQGTAWCSCHIYLLKWNEQLVISDIDGTITKSDVLGHVIPAIGGTWAHTGVAELYTHIKSNGYRMIYLSSRAIGLSHHTKNYLKNVKQGTRKLPDGPVLLSPTSVLMALRKEVIERRPDEFKIACLTDLKALFPSRQPFCAGFGNRPTDVKSYMAVGIPQERILIINPSGVVCRADKIGYVSDYTSMANDIVDYIFPPIRDHSRRAHDNSPCPWANSHGTGLLDEQSIEAYNHRVAELKKRKESRKA</sequence>
<keyword evidence="6" id="KW-1185">Reference proteome</keyword>
<dbReference type="InterPro" id="IPR036412">
    <property type="entry name" value="HAD-like_sf"/>
</dbReference>
<evidence type="ECO:0000259" key="4">
    <source>
        <dbReference type="SMART" id="SM00775"/>
    </source>
</evidence>
<dbReference type="PANTHER" id="PTHR12181">
    <property type="entry name" value="LIPIN"/>
    <property type="match status" value="1"/>
</dbReference>
<evidence type="ECO:0000313" key="6">
    <source>
        <dbReference type="Proteomes" id="UP001201812"/>
    </source>
</evidence>
<feature type="compositionally biased region" description="Basic and acidic residues" evidence="3">
    <location>
        <begin position="187"/>
        <end position="211"/>
    </location>
</feature>
<feature type="region of interest" description="Disordered" evidence="3">
    <location>
        <begin position="233"/>
        <end position="343"/>
    </location>
</feature>
<gene>
    <name evidence="5" type="ORF">DdX_04072</name>
</gene>
<feature type="domain" description="LNS2/PITP" evidence="4">
    <location>
        <begin position="498"/>
        <end position="653"/>
    </location>
</feature>
<dbReference type="InterPro" id="IPR007651">
    <property type="entry name" value="Lipin_N"/>
</dbReference>